<accession>A0AAV7PUS4</accession>
<dbReference type="AlphaFoldDB" id="A0AAV7PUS4"/>
<evidence type="ECO:0000313" key="1">
    <source>
        <dbReference type="EMBL" id="KAJ1131684.1"/>
    </source>
</evidence>
<proteinExistence type="predicted"/>
<keyword evidence="2" id="KW-1185">Reference proteome</keyword>
<name>A0AAV7PUS4_PLEWA</name>
<sequence>MKIRSWSDGVRIRGFGGMALRAAVPGYVPIERVCSQRSTMELAKKFDYSVLIAPYGLIVHEERGSQAGAWRI</sequence>
<organism evidence="1 2">
    <name type="scientific">Pleurodeles waltl</name>
    <name type="common">Iberian ribbed newt</name>
    <dbReference type="NCBI Taxonomy" id="8319"/>
    <lineage>
        <taxon>Eukaryota</taxon>
        <taxon>Metazoa</taxon>
        <taxon>Chordata</taxon>
        <taxon>Craniata</taxon>
        <taxon>Vertebrata</taxon>
        <taxon>Euteleostomi</taxon>
        <taxon>Amphibia</taxon>
        <taxon>Batrachia</taxon>
        <taxon>Caudata</taxon>
        <taxon>Salamandroidea</taxon>
        <taxon>Salamandridae</taxon>
        <taxon>Pleurodelinae</taxon>
        <taxon>Pleurodeles</taxon>
    </lineage>
</organism>
<gene>
    <name evidence="1" type="ORF">NDU88_010019</name>
</gene>
<evidence type="ECO:0000313" key="2">
    <source>
        <dbReference type="Proteomes" id="UP001066276"/>
    </source>
</evidence>
<dbReference type="EMBL" id="JANPWB010000011">
    <property type="protein sequence ID" value="KAJ1131684.1"/>
    <property type="molecule type" value="Genomic_DNA"/>
</dbReference>
<reference evidence="1" key="1">
    <citation type="journal article" date="2022" name="bioRxiv">
        <title>Sequencing and chromosome-scale assembly of the giantPleurodeles waltlgenome.</title>
        <authorList>
            <person name="Brown T."/>
            <person name="Elewa A."/>
            <person name="Iarovenko S."/>
            <person name="Subramanian E."/>
            <person name="Araus A.J."/>
            <person name="Petzold A."/>
            <person name="Susuki M."/>
            <person name="Suzuki K.-i.T."/>
            <person name="Hayashi T."/>
            <person name="Toyoda A."/>
            <person name="Oliveira C."/>
            <person name="Osipova E."/>
            <person name="Leigh N.D."/>
            <person name="Simon A."/>
            <person name="Yun M.H."/>
        </authorList>
    </citation>
    <scope>NUCLEOTIDE SEQUENCE</scope>
    <source>
        <strain evidence="1">20211129_DDA</strain>
        <tissue evidence="1">Liver</tissue>
    </source>
</reference>
<comment type="caution">
    <text evidence="1">The sequence shown here is derived from an EMBL/GenBank/DDBJ whole genome shotgun (WGS) entry which is preliminary data.</text>
</comment>
<protein>
    <submittedName>
        <fullName evidence="1">Uncharacterized protein</fullName>
    </submittedName>
</protein>
<dbReference type="Proteomes" id="UP001066276">
    <property type="component" value="Chromosome 7"/>
</dbReference>